<dbReference type="SMART" id="SM00267">
    <property type="entry name" value="GGDEF"/>
    <property type="match status" value="1"/>
</dbReference>
<dbReference type="NCBIfam" id="TIGR00254">
    <property type="entry name" value="GGDEF"/>
    <property type="match status" value="1"/>
</dbReference>
<feature type="transmembrane region" description="Helical" evidence="3">
    <location>
        <begin position="12"/>
        <end position="29"/>
    </location>
</feature>
<feature type="transmembrane region" description="Helical" evidence="3">
    <location>
        <begin position="41"/>
        <end position="60"/>
    </location>
</feature>
<dbReference type="InterPro" id="IPR043128">
    <property type="entry name" value="Rev_trsase/Diguanyl_cyclase"/>
</dbReference>
<keyword evidence="3" id="KW-1133">Transmembrane helix</keyword>
<evidence type="ECO:0000256" key="3">
    <source>
        <dbReference type="SAM" id="Phobius"/>
    </source>
</evidence>
<keyword evidence="3" id="KW-0472">Membrane</keyword>
<reference evidence="5 6" key="1">
    <citation type="submission" date="2020-12" db="EMBL/GenBank/DDBJ databases">
        <title>Novel Thalassolituus-related marine hydrocarbonoclastic bacteria mediated algae-derived hydrocarbons mineralization in twilight zone of the northern South China Sea.</title>
        <authorList>
            <person name="Dong C."/>
        </authorList>
    </citation>
    <scope>NUCLEOTIDE SEQUENCE [LARGE SCALE GENOMIC DNA]</scope>
    <source>
        <strain evidence="5 6">IMCC1826</strain>
    </source>
</reference>
<dbReference type="InterPro" id="IPR000160">
    <property type="entry name" value="GGDEF_dom"/>
</dbReference>
<dbReference type="EC" id="2.7.7.65" evidence="1"/>
<dbReference type="PROSITE" id="PS50887">
    <property type="entry name" value="GGDEF"/>
    <property type="match status" value="1"/>
</dbReference>
<comment type="caution">
    <text evidence="5">The sequence shown here is derived from an EMBL/GenBank/DDBJ whole genome shotgun (WGS) entry which is preliminary data.</text>
</comment>
<comment type="catalytic activity">
    <reaction evidence="2">
        <text>2 GTP = 3',3'-c-di-GMP + 2 diphosphate</text>
        <dbReference type="Rhea" id="RHEA:24898"/>
        <dbReference type="ChEBI" id="CHEBI:33019"/>
        <dbReference type="ChEBI" id="CHEBI:37565"/>
        <dbReference type="ChEBI" id="CHEBI:58805"/>
        <dbReference type="EC" id="2.7.7.65"/>
    </reaction>
</comment>
<keyword evidence="6" id="KW-1185">Reference proteome</keyword>
<name>A0ABS7ZM33_9GAMM</name>
<evidence type="ECO:0000313" key="5">
    <source>
        <dbReference type="EMBL" id="MCA6062781.1"/>
    </source>
</evidence>
<dbReference type="RefSeq" id="WP_225672125.1">
    <property type="nucleotide sequence ID" value="NZ_JAEDAH010000019.1"/>
</dbReference>
<feature type="transmembrane region" description="Helical" evidence="3">
    <location>
        <begin position="119"/>
        <end position="139"/>
    </location>
</feature>
<dbReference type="PANTHER" id="PTHR45138:SF9">
    <property type="entry name" value="DIGUANYLATE CYCLASE DGCM-RELATED"/>
    <property type="match status" value="1"/>
</dbReference>
<gene>
    <name evidence="5" type="ORF">I9W95_04085</name>
</gene>
<dbReference type="Proteomes" id="UP000714380">
    <property type="component" value="Unassembled WGS sequence"/>
</dbReference>
<dbReference type="InterPro" id="IPR050469">
    <property type="entry name" value="Diguanylate_Cyclase"/>
</dbReference>
<dbReference type="SUPFAM" id="SSF55073">
    <property type="entry name" value="Nucleotide cyclase"/>
    <property type="match status" value="1"/>
</dbReference>
<organism evidence="5 6">
    <name type="scientific">Thalassolituus marinus</name>
    <dbReference type="NCBI Taxonomy" id="671053"/>
    <lineage>
        <taxon>Bacteria</taxon>
        <taxon>Pseudomonadati</taxon>
        <taxon>Pseudomonadota</taxon>
        <taxon>Gammaproteobacteria</taxon>
        <taxon>Oceanospirillales</taxon>
        <taxon>Oceanospirillaceae</taxon>
        <taxon>Thalassolituus</taxon>
    </lineage>
</organism>
<feature type="transmembrane region" description="Helical" evidence="3">
    <location>
        <begin position="151"/>
        <end position="174"/>
    </location>
</feature>
<sequence length="368" mass="41878">MRDFQQDIIRRHGLASIGALMFSVLFVVASSLNPEAEAAPGLWYIVGVFWLGQAALLWWVISGRSRNLRDPAMTAVFMCWATTLISFFLYCCPQYRPIALLGYLTVMPYGVFRLSWRGFLGVALFTLASYTMVMMLQIHQQDLNWRPQREIIYGLAFVASLVAYCFLGREVAILREAYRMKNRELRRALGRIEELAVTDELTGLYNRRYLLRSLERSRALTDREGLPFVVALVDIDHFKQINDLHGHRVGDQVLTELAQQLRMSVREVDVAARYGGEEFVLLLSGLTLVDAEQVLNRLRVSVMEQRFSETGLPLTVSIGATQYLPGEETDELINRADRLLYDAKRAGRNRIVAQQGALYTSQLAGQQL</sequence>
<accession>A0ABS7ZM33</accession>
<evidence type="ECO:0000313" key="6">
    <source>
        <dbReference type="Proteomes" id="UP000714380"/>
    </source>
</evidence>
<evidence type="ECO:0000256" key="1">
    <source>
        <dbReference type="ARBA" id="ARBA00012528"/>
    </source>
</evidence>
<dbReference type="EMBL" id="JAEDAH010000019">
    <property type="protein sequence ID" value="MCA6062781.1"/>
    <property type="molecule type" value="Genomic_DNA"/>
</dbReference>
<feature type="domain" description="GGDEF" evidence="4">
    <location>
        <begin position="226"/>
        <end position="356"/>
    </location>
</feature>
<dbReference type="Pfam" id="PF00990">
    <property type="entry name" value="GGDEF"/>
    <property type="match status" value="1"/>
</dbReference>
<dbReference type="CDD" id="cd01949">
    <property type="entry name" value="GGDEF"/>
    <property type="match status" value="1"/>
</dbReference>
<keyword evidence="3" id="KW-0812">Transmembrane</keyword>
<evidence type="ECO:0000259" key="4">
    <source>
        <dbReference type="PROSITE" id="PS50887"/>
    </source>
</evidence>
<proteinExistence type="predicted"/>
<dbReference type="Gene3D" id="3.30.70.270">
    <property type="match status" value="1"/>
</dbReference>
<evidence type="ECO:0000256" key="2">
    <source>
        <dbReference type="ARBA" id="ARBA00034247"/>
    </source>
</evidence>
<dbReference type="PANTHER" id="PTHR45138">
    <property type="entry name" value="REGULATORY COMPONENTS OF SENSORY TRANSDUCTION SYSTEM"/>
    <property type="match status" value="1"/>
</dbReference>
<dbReference type="InterPro" id="IPR029787">
    <property type="entry name" value="Nucleotide_cyclase"/>
</dbReference>
<protein>
    <recommendedName>
        <fullName evidence="1">diguanylate cyclase</fullName>
        <ecNumber evidence="1">2.7.7.65</ecNumber>
    </recommendedName>
</protein>
<feature type="transmembrane region" description="Helical" evidence="3">
    <location>
        <begin position="72"/>
        <end position="89"/>
    </location>
</feature>